<dbReference type="EMBL" id="UINC01001896">
    <property type="protein sequence ID" value="SUZ90463.1"/>
    <property type="molecule type" value="Genomic_DNA"/>
</dbReference>
<dbReference type="Gene3D" id="3.40.50.720">
    <property type="entry name" value="NAD(P)-binding Rossmann-like Domain"/>
    <property type="match status" value="1"/>
</dbReference>
<name>A0A381RNE2_9ZZZZ</name>
<dbReference type="InterPro" id="IPR036291">
    <property type="entry name" value="NAD(P)-bd_dom_sf"/>
</dbReference>
<protein>
    <recommendedName>
        <fullName evidence="2">NAD-dependent epimerase/dehydratase domain-containing protein</fullName>
    </recommendedName>
</protein>
<gene>
    <name evidence="3" type="ORF">METZ01_LOCUS43317</name>
</gene>
<evidence type="ECO:0000256" key="1">
    <source>
        <dbReference type="ARBA" id="ARBA00007637"/>
    </source>
</evidence>
<proteinExistence type="inferred from homology"/>
<organism evidence="3">
    <name type="scientific">marine metagenome</name>
    <dbReference type="NCBI Taxonomy" id="408172"/>
    <lineage>
        <taxon>unclassified sequences</taxon>
        <taxon>metagenomes</taxon>
        <taxon>ecological metagenomes</taxon>
    </lineage>
</organism>
<dbReference type="PANTHER" id="PTHR43000">
    <property type="entry name" value="DTDP-D-GLUCOSE 4,6-DEHYDRATASE-RELATED"/>
    <property type="match status" value="1"/>
</dbReference>
<feature type="domain" description="NAD-dependent epimerase/dehydratase" evidence="2">
    <location>
        <begin position="8"/>
        <end position="245"/>
    </location>
</feature>
<dbReference type="SUPFAM" id="SSF51735">
    <property type="entry name" value="NAD(P)-binding Rossmann-fold domains"/>
    <property type="match status" value="1"/>
</dbReference>
<comment type="similarity">
    <text evidence="1">Belongs to the NAD(P)-dependent epimerase/dehydratase family.</text>
</comment>
<sequence length="325" mass="35908">VNLLDKKIVVIGGAGFVGSHIVDQLLAEPVSEITIIDNFVRGSQTNLTAAVSDPRVRIVEGSITDCKFLDRTLEDAAGVFHLAALWLYECVHEPRAALEVNVDGTFNVMESCRRAGVQRVIYSSSASVYGDALSSPMTEAHPFNNRTMYGATKIAGEQFFRAGYEQHGMEYVALRYMNIYGPRMDDKGTYVSVIVKALDRIERGESPIIFGDGSQAYDFIYVQDVARANILAMKSEVSDEAYNIGCGVKTTINELVTQLLILMGSTLTPEYRPQEQMFVTNRVGSTEKATDDLGFVASVSLEQGLHSTVDWWMQERQQHPEVPGT</sequence>
<dbReference type="Gene3D" id="3.90.25.10">
    <property type="entry name" value="UDP-galactose 4-epimerase, domain 1"/>
    <property type="match status" value="1"/>
</dbReference>
<reference evidence="3" key="1">
    <citation type="submission" date="2018-05" db="EMBL/GenBank/DDBJ databases">
        <authorList>
            <person name="Lanie J.A."/>
            <person name="Ng W.-L."/>
            <person name="Kazmierczak K.M."/>
            <person name="Andrzejewski T.M."/>
            <person name="Davidsen T.M."/>
            <person name="Wayne K.J."/>
            <person name="Tettelin H."/>
            <person name="Glass J.I."/>
            <person name="Rusch D."/>
            <person name="Podicherti R."/>
            <person name="Tsui H.-C.T."/>
            <person name="Winkler M.E."/>
        </authorList>
    </citation>
    <scope>NUCLEOTIDE SEQUENCE</scope>
</reference>
<dbReference type="Pfam" id="PF01370">
    <property type="entry name" value="Epimerase"/>
    <property type="match status" value="1"/>
</dbReference>
<evidence type="ECO:0000259" key="2">
    <source>
        <dbReference type="Pfam" id="PF01370"/>
    </source>
</evidence>
<dbReference type="InterPro" id="IPR001509">
    <property type="entry name" value="Epimerase_deHydtase"/>
</dbReference>
<evidence type="ECO:0000313" key="3">
    <source>
        <dbReference type="EMBL" id="SUZ90463.1"/>
    </source>
</evidence>
<dbReference type="AlphaFoldDB" id="A0A381RNE2"/>
<feature type="non-terminal residue" evidence="3">
    <location>
        <position position="1"/>
    </location>
</feature>
<accession>A0A381RNE2</accession>